<accession>A0ACB6YYZ5</accession>
<evidence type="ECO:0000313" key="1">
    <source>
        <dbReference type="EMBL" id="KAF9642472.1"/>
    </source>
</evidence>
<dbReference type="Proteomes" id="UP000886501">
    <property type="component" value="Unassembled WGS sequence"/>
</dbReference>
<reference evidence="1" key="2">
    <citation type="journal article" date="2020" name="Nat. Commun.">
        <title>Large-scale genome sequencing of mycorrhizal fungi provides insights into the early evolution of symbiotic traits.</title>
        <authorList>
            <person name="Miyauchi S."/>
            <person name="Kiss E."/>
            <person name="Kuo A."/>
            <person name="Drula E."/>
            <person name="Kohler A."/>
            <person name="Sanchez-Garcia M."/>
            <person name="Morin E."/>
            <person name="Andreopoulos B."/>
            <person name="Barry K.W."/>
            <person name="Bonito G."/>
            <person name="Buee M."/>
            <person name="Carver A."/>
            <person name="Chen C."/>
            <person name="Cichocki N."/>
            <person name="Clum A."/>
            <person name="Culley D."/>
            <person name="Crous P.W."/>
            <person name="Fauchery L."/>
            <person name="Girlanda M."/>
            <person name="Hayes R.D."/>
            <person name="Keri Z."/>
            <person name="LaButti K."/>
            <person name="Lipzen A."/>
            <person name="Lombard V."/>
            <person name="Magnuson J."/>
            <person name="Maillard F."/>
            <person name="Murat C."/>
            <person name="Nolan M."/>
            <person name="Ohm R.A."/>
            <person name="Pangilinan J."/>
            <person name="Pereira M.F."/>
            <person name="Perotto S."/>
            <person name="Peter M."/>
            <person name="Pfister S."/>
            <person name="Riley R."/>
            <person name="Sitrit Y."/>
            <person name="Stielow J.B."/>
            <person name="Szollosi G."/>
            <person name="Zifcakova L."/>
            <person name="Stursova M."/>
            <person name="Spatafora J.W."/>
            <person name="Tedersoo L."/>
            <person name="Vaario L.M."/>
            <person name="Yamada A."/>
            <person name="Yan M."/>
            <person name="Wang P."/>
            <person name="Xu J."/>
            <person name="Bruns T."/>
            <person name="Baldrian P."/>
            <person name="Vilgalys R."/>
            <person name="Dunand C."/>
            <person name="Henrissat B."/>
            <person name="Grigoriev I.V."/>
            <person name="Hibbett D."/>
            <person name="Nagy L.G."/>
            <person name="Martin F.M."/>
        </authorList>
    </citation>
    <scope>NUCLEOTIDE SEQUENCE</scope>
    <source>
        <strain evidence="1">P2</strain>
    </source>
</reference>
<evidence type="ECO:0000313" key="2">
    <source>
        <dbReference type="Proteomes" id="UP000886501"/>
    </source>
</evidence>
<dbReference type="EMBL" id="MU118454">
    <property type="protein sequence ID" value="KAF9642472.1"/>
    <property type="molecule type" value="Genomic_DNA"/>
</dbReference>
<protein>
    <submittedName>
        <fullName evidence="1">Kinase-like protein</fullName>
    </submittedName>
</protein>
<reference evidence="1" key="1">
    <citation type="submission" date="2019-10" db="EMBL/GenBank/DDBJ databases">
        <authorList>
            <consortium name="DOE Joint Genome Institute"/>
            <person name="Kuo A."/>
            <person name="Miyauchi S."/>
            <person name="Kiss E."/>
            <person name="Drula E."/>
            <person name="Kohler A."/>
            <person name="Sanchez-Garcia M."/>
            <person name="Andreopoulos B."/>
            <person name="Barry K.W."/>
            <person name="Bonito G."/>
            <person name="Buee M."/>
            <person name="Carver A."/>
            <person name="Chen C."/>
            <person name="Cichocki N."/>
            <person name="Clum A."/>
            <person name="Culley D."/>
            <person name="Crous P.W."/>
            <person name="Fauchery L."/>
            <person name="Girlanda M."/>
            <person name="Hayes R."/>
            <person name="Keri Z."/>
            <person name="Labutti K."/>
            <person name="Lipzen A."/>
            <person name="Lombard V."/>
            <person name="Magnuson J."/>
            <person name="Maillard F."/>
            <person name="Morin E."/>
            <person name="Murat C."/>
            <person name="Nolan M."/>
            <person name="Ohm R."/>
            <person name="Pangilinan J."/>
            <person name="Pereira M."/>
            <person name="Perotto S."/>
            <person name="Peter M."/>
            <person name="Riley R."/>
            <person name="Sitrit Y."/>
            <person name="Stielow B."/>
            <person name="Szollosi G."/>
            <person name="Zifcakova L."/>
            <person name="Stursova M."/>
            <person name="Spatafora J.W."/>
            <person name="Tedersoo L."/>
            <person name="Vaario L.-M."/>
            <person name="Yamada A."/>
            <person name="Yan M."/>
            <person name="Wang P."/>
            <person name="Xu J."/>
            <person name="Bruns T."/>
            <person name="Baldrian P."/>
            <person name="Vilgalys R."/>
            <person name="Henrissat B."/>
            <person name="Grigoriev I.V."/>
            <person name="Hibbett D."/>
            <person name="Nagy L.G."/>
            <person name="Martin F.M."/>
        </authorList>
    </citation>
    <scope>NUCLEOTIDE SEQUENCE</scope>
    <source>
        <strain evidence="1">P2</strain>
    </source>
</reference>
<comment type="caution">
    <text evidence="1">The sequence shown here is derived from an EMBL/GenBank/DDBJ whole genome shotgun (WGS) entry which is preliminary data.</text>
</comment>
<name>A0ACB6YYZ5_THEGA</name>
<keyword evidence="2" id="KW-1185">Reference proteome</keyword>
<proteinExistence type="predicted"/>
<organism evidence="1 2">
    <name type="scientific">Thelephora ganbajun</name>
    <name type="common">Ganba fungus</name>
    <dbReference type="NCBI Taxonomy" id="370292"/>
    <lineage>
        <taxon>Eukaryota</taxon>
        <taxon>Fungi</taxon>
        <taxon>Dikarya</taxon>
        <taxon>Basidiomycota</taxon>
        <taxon>Agaricomycotina</taxon>
        <taxon>Agaricomycetes</taxon>
        <taxon>Thelephorales</taxon>
        <taxon>Thelephoraceae</taxon>
        <taxon>Thelephora</taxon>
    </lineage>
</organism>
<sequence>MDAIINLIRRDGRTAQVLNPEQTIILQKWRHLASHDLKSTDRWRIPTLVDNENNRKIALEFRGEYAAIVINTIDKALKGNLVSDTTRSHAFKLMRKLAGASRQVPKSYLVGTFTRCKVEKNVIASGGYADIRKGRLKGMDVAIKTIRTSLEIDVDEVHEAFCKECVLWMNISHANILQLIAVKVKPHARKFSMISEMMTNGNILNHINNEKANRIRLLEDVAKGLECLHKCDIIHGDLKGPNILINNETPPRACISDFGLCAIVPSKSFGPTGMGVCGTFGYMAPELFSEGAKASKEADMYAFGMVVYEVTTGVRLYRDRRPFELPLLTTRGLRPPRPEDPDAVGFGQGTWEFTEKCWNEDGKRRPTAREAAEHFERVAKTSTIVDPGPTIPIHEPVGEAHSRLGNSSKGLSKLFAQPSTNGLGRLQQTTYTARVLASNRVASPLL</sequence>
<gene>
    <name evidence="1" type="ORF">BDM02DRAFT_2092619</name>
</gene>